<sequence length="239" mass="27216">MITVLFSCSQYWLITSLLRKCLLTSIQVKRQGRQMRRKIHMQLMDMIKTSNPSRNSSSSSVPMRSLDLALFPTGDQNASPQPKHEIVQNIERFLELDCYPTKFSSGGDNDLSETSYQSSDWCDRLPAVAEDLGYQPKLFPTECILDDVPSHAGDEIRLSLNLALFNYYQLSSKAGEVLPRTASEEARLEMLLENEDEVNDNPFGFQTLCAALWCAEREVKCMGKESEQVCLYMCEPIYQ</sequence>
<evidence type="ECO:0000313" key="2">
    <source>
        <dbReference type="Proteomes" id="UP000272942"/>
    </source>
</evidence>
<proteinExistence type="predicted"/>
<reference evidence="1 2" key="2">
    <citation type="submission" date="2018-11" db="EMBL/GenBank/DDBJ databases">
        <authorList>
            <consortium name="Pathogen Informatics"/>
        </authorList>
    </citation>
    <scope>NUCLEOTIDE SEQUENCE [LARGE SCALE GENOMIC DNA]</scope>
    <source>
        <strain evidence="1 2">Egypt</strain>
    </source>
</reference>
<keyword evidence="2" id="KW-1185">Reference proteome</keyword>
<evidence type="ECO:0000313" key="3">
    <source>
        <dbReference type="WBParaSite" id="ECPE_0000866101-mRNA-1"/>
    </source>
</evidence>
<organism evidence="3">
    <name type="scientific">Echinostoma caproni</name>
    <dbReference type="NCBI Taxonomy" id="27848"/>
    <lineage>
        <taxon>Eukaryota</taxon>
        <taxon>Metazoa</taxon>
        <taxon>Spiralia</taxon>
        <taxon>Lophotrochozoa</taxon>
        <taxon>Platyhelminthes</taxon>
        <taxon>Trematoda</taxon>
        <taxon>Digenea</taxon>
        <taxon>Plagiorchiida</taxon>
        <taxon>Echinostomata</taxon>
        <taxon>Echinostomatoidea</taxon>
        <taxon>Echinostomatidae</taxon>
        <taxon>Echinostoma</taxon>
    </lineage>
</organism>
<evidence type="ECO:0000313" key="1">
    <source>
        <dbReference type="EMBL" id="VDP83920.1"/>
    </source>
</evidence>
<name>A0A183ANV0_9TREM</name>
<gene>
    <name evidence="1" type="ORF">ECPE_LOCUS8635</name>
</gene>
<accession>A0A183ANV0</accession>
<dbReference type="EMBL" id="UZAN01046244">
    <property type="protein sequence ID" value="VDP83920.1"/>
    <property type="molecule type" value="Genomic_DNA"/>
</dbReference>
<protein>
    <submittedName>
        <fullName evidence="3">SERTA domain-containing protein</fullName>
    </submittedName>
</protein>
<reference evidence="3" key="1">
    <citation type="submission" date="2016-06" db="UniProtKB">
        <authorList>
            <consortium name="WormBaseParasite"/>
        </authorList>
    </citation>
    <scope>IDENTIFICATION</scope>
</reference>
<dbReference type="Proteomes" id="UP000272942">
    <property type="component" value="Unassembled WGS sequence"/>
</dbReference>
<dbReference type="WBParaSite" id="ECPE_0000866101-mRNA-1">
    <property type="protein sequence ID" value="ECPE_0000866101-mRNA-1"/>
    <property type="gene ID" value="ECPE_0000866101"/>
</dbReference>
<dbReference type="AlphaFoldDB" id="A0A183ANV0"/>
<dbReference type="OrthoDB" id="437960at2759"/>